<evidence type="ECO:0000313" key="3">
    <source>
        <dbReference type="EMBL" id="SDR69505.1"/>
    </source>
</evidence>
<organism evidence="3 4">
    <name type="scientific">Parafannyhessea umbonata</name>
    <dbReference type="NCBI Taxonomy" id="604330"/>
    <lineage>
        <taxon>Bacteria</taxon>
        <taxon>Bacillati</taxon>
        <taxon>Actinomycetota</taxon>
        <taxon>Coriobacteriia</taxon>
        <taxon>Coriobacteriales</taxon>
        <taxon>Atopobiaceae</taxon>
        <taxon>Parafannyhessea</taxon>
    </lineage>
</organism>
<dbReference type="EMBL" id="LT629759">
    <property type="protein sequence ID" value="SDR69505.1"/>
    <property type="molecule type" value="Genomic_DNA"/>
</dbReference>
<name>A0A1H1L640_9ACTN</name>
<reference evidence="4" key="1">
    <citation type="submission" date="2016-10" db="EMBL/GenBank/DDBJ databases">
        <authorList>
            <person name="Varghese N."/>
            <person name="Submissions S."/>
        </authorList>
    </citation>
    <scope>NUCLEOTIDE SEQUENCE [LARGE SCALE GENOMIC DNA]</scope>
    <source>
        <strain evidence="4">DSM 22620</strain>
    </source>
</reference>
<dbReference type="RefSeq" id="WP_090861760.1">
    <property type="nucleotide sequence ID" value="NZ_LT629759.1"/>
</dbReference>
<protein>
    <submittedName>
        <fullName evidence="3">Uncharacterized protein</fullName>
    </submittedName>
</protein>
<dbReference type="AlphaFoldDB" id="A0A1H1L640"/>
<evidence type="ECO:0000256" key="1">
    <source>
        <dbReference type="SAM" id="Coils"/>
    </source>
</evidence>
<proteinExistence type="predicted"/>
<sequence length="192" mass="20249">MHRDKLRELLGEAATDEVVNAIMDANGKDINAAKSGKDDLKAQLAEAQSKVDELTKASEANLSDAEKWQKAIDDANKRADKALHDLSEQSAVAVFAAAGISEDDYKAFMPSIVSNDRKATVAAAKAISDMVSAKVAAASEAAEKKSLGGMKPPAGGDASNGTVSTKKEFMSLPYAKQVELRAQNPEILSQLS</sequence>
<dbReference type="GeneID" id="78500060"/>
<keyword evidence="1" id="KW-0175">Coiled coil</keyword>
<accession>A0A1H1L640</accession>
<feature type="coiled-coil region" evidence="1">
    <location>
        <begin position="30"/>
        <end position="85"/>
    </location>
</feature>
<evidence type="ECO:0000256" key="2">
    <source>
        <dbReference type="SAM" id="MobiDB-lite"/>
    </source>
</evidence>
<evidence type="ECO:0000313" key="4">
    <source>
        <dbReference type="Proteomes" id="UP000199480"/>
    </source>
</evidence>
<dbReference type="Proteomes" id="UP000199480">
    <property type="component" value="Chromosome I"/>
</dbReference>
<feature type="region of interest" description="Disordered" evidence="2">
    <location>
        <begin position="142"/>
        <end position="163"/>
    </location>
</feature>
<gene>
    <name evidence="3" type="ORF">SAMN04489857_0690</name>
</gene>